<dbReference type="SUPFAM" id="SSF55781">
    <property type="entry name" value="GAF domain-like"/>
    <property type="match status" value="1"/>
</dbReference>
<gene>
    <name evidence="4" type="ORF">BN4615_P9452</name>
</gene>
<dbReference type="Pfam" id="PF07228">
    <property type="entry name" value="SpoIIE"/>
    <property type="match status" value="1"/>
</dbReference>
<sequence>MRLEIHEYLSVLSEVSSAMTSSLDADTALRRLCRILVPRLADWCAADLVEEGTIRRVSVATSGRPTDQPTGIGPLPPETEHLLLRLLRASDPLLVRACADSPDGAAVREAAIPEAAVRETAVREAAMREAPLREAPLRLPPEGSAIVAPLRVRGNALGALTLARLGPATPLTDADLPIVEDLAHRAALAVENTRLYGMQHEMATRLQHAMLPRLPDLGPLRLAAAYLPARESSQVGGDWYDAFRLSDGTPALVIGDVEGHDITAATQMGEVRNMLRALAFDGREGPSGIVSRLDKVLAGVGGRLLTTMVLARLEGPGAGGWRLRWVNAGHPAPLLITRDGGTRFLEAGRSALLGLDPLLPREDAVAMLPPGSTVLFYTDGLIERRTEPLERGMTRLRRRAGALAGADAQTYCDELVTVADTANEDDIALLALQLPDDRS</sequence>
<dbReference type="AlphaFoldDB" id="A0A1M4EM59"/>
<keyword evidence="1" id="KW-0378">Hydrolase</keyword>
<dbReference type="Gene3D" id="3.60.40.10">
    <property type="entry name" value="PPM-type phosphatase domain"/>
    <property type="match status" value="1"/>
</dbReference>
<dbReference type="PANTHER" id="PTHR43156">
    <property type="entry name" value="STAGE II SPORULATION PROTEIN E-RELATED"/>
    <property type="match status" value="1"/>
</dbReference>
<reference evidence="4" key="1">
    <citation type="submission" date="2016-04" db="EMBL/GenBank/DDBJ databases">
        <authorList>
            <person name="Evans L.H."/>
            <person name="Alamgir A."/>
            <person name="Owens N."/>
            <person name="Weber N.D."/>
            <person name="Virtaneva K."/>
            <person name="Barbian K."/>
            <person name="Babar A."/>
            <person name="Rosenke K."/>
        </authorList>
    </citation>
    <scope>NUCLEOTIDE SEQUENCE</scope>
    <source>
        <strain evidence="4">Nono1</strain>
    </source>
</reference>
<protein>
    <submittedName>
        <fullName evidence="4">Serine phosphatase RsbU, regulator of sigma subunit</fullName>
    </submittedName>
</protein>
<dbReference type="SMART" id="SM00331">
    <property type="entry name" value="PP2C_SIG"/>
    <property type="match status" value="1"/>
</dbReference>
<dbReference type="RefSeq" id="WP_225268568.1">
    <property type="nucleotide sequence ID" value="NZ_CP084058.1"/>
</dbReference>
<feature type="domain" description="GAF" evidence="2">
    <location>
        <begin position="20"/>
        <end position="200"/>
    </location>
</feature>
<name>A0A1M4EM59_9ACTN</name>
<dbReference type="PANTHER" id="PTHR43156:SF2">
    <property type="entry name" value="STAGE II SPORULATION PROTEIN E"/>
    <property type="match status" value="1"/>
</dbReference>
<dbReference type="GO" id="GO:0016791">
    <property type="term" value="F:phosphatase activity"/>
    <property type="evidence" value="ECO:0007669"/>
    <property type="project" value="TreeGrafter"/>
</dbReference>
<dbReference type="InterPro" id="IPR003018">
    <property type="entry name" value="GAF"/>
</dbReference>
<dbReference type="InterPro" id="IPR036457">
    <property type="entry name" value="PPM-type-like_dom_sf"/>
</dbReference>
<accession>A0A1M4EM59</accession>
<evidence type="ECO:0000259" key="3">
    <source>
        <dbReference type="SMART" id="SM00331"/>
    </source>
</evidence>
<dbReference type="Gene3D" id="3.30.450.40">
    <property type="match status" value="1"/>
</dbReference>
<dbReference type="SMART" id="SM00065">
    <property type="entry name" value="GAF"/>
    <property type="match status" value="1"/>
</dbReference>
<evidence type="ECO:0000259" key="2">
    <source>
        <dbReference type="SMART" id="SM00065"/>
    </source>
</evidence>
<dbReference type="Pfam" id="PF13492">
    <property type="entry name" value="GAF_3"/>
    <property type="match status" value="1"/>
</dbReference>
<evidence type="ECO:0000313" key="4">
    <source>
        <dbReference type="EMBL" id="SBO99936.1"/>
    </source>
</evidence>
<proteinExistence type="predicted"/>
<dbReference type="InterPro" id="IPR052016">
    <property type="entry name" value="Bact_Sigma-Reg"/>
</dbReference>
<dbReference type="InterPro" id="IPR029016">
    <property type="entry name" value="GAF-like_dom_sf"/>
</dbReference>
<dbReference type="EMBL" id="LT559118">
    <property type="protein sequence ID" value="SBO99936.1"/>
    <property type="molecule type" value="Genomic_DNA"/>
</dbReference>
<feature type="domain" description="PPM-type phosphatase" evidence="3">
    <location>
        <begin position="220"/>
        <end position="434"/>
    </location>
</feature>
<dbReference type="SUPFAM" id="SSF81606">
    <property type="entry name" value="PP2C-like"/>
    <property type="match status" value="1"/>
</dbReference>
<organism evidence="4">
    <name type="scientific">Nonomuraea gerenzanensis</name>
    <dbReference type="NCBI Taxonomy" id="93944"/>
    <lineage>
        <taxon>Bacteria</taxon>
        <taxon>Bacillati</taxon>
        <taxon>Actinomycetota</taxon>
        <taxon>Actinomycetes</taxon>
        <taxon>Streptosporangiales</taxon>
        <taxon>Streptosporangiaceae</taxon>
        <taxon>Nonomuraea</taxon>
    </lineage>
</organism>
<dbReference type="InterPro" id="IPR001932">
    <property type="entry name" value="PPM-type_phosphatase-like_dom"/>
</dbReference>
<evidence type="ECO:0000256" key="1">
    <source>
        <dbReference type="ARBA" id="ARBA00022801"/>
    </source>
</evidence>